<dbReference type="InterPro" id="IPR007214">
    <property type="entry name" value="YbaK/aa-tRNA-synth-assoc-dom"/>
</dbReference>
<evidence type="ECO:0000313" key="3">
    <source>
        <dbReference type="EMBL" id="VAW96344.1"/>
    </source>
</evidence>
<proteinExistence type="predicted"/>
<dbReference type="InterPro" id="IPR014627">
    <property type="entry name" value="UCP036888_HDGYP-like"/>
</dbReference>
<keyword evidence="1" id="KW-0472">Membrane</keyword>
<accession>A0A3B1AQT2</accession>
<evidence type="ECO:0000256" key="1">
    <source>
        <dbReference type="SAM" id="Phobius"/>
    </source>
</evidence>
<dbReference type="PROSITE" id="PS51833">
    <property type="entry name" value="HDOD"/>
    <property type="match status" value="1"/>
</dbReference>
<dbReference type="AlphaFoldDB" id="A0A3B1AQT2"/>
<evidence type="ECO:0000259" key="2">
    <source>
        <dbReference type="PROSITE" id="PS51833"/>
    </source>
</evidence>
<dbReference type="Pfam" id="PF04073">
    <property type="entry name" value="tRNA_edit"/>
    <property type="match status" value="1"/>
</dbReference>
<protein>
    <recommendedName>
        <fullName evidence="2">HDOD domain-containing protein</fullName>
    </recommendedName>
</protein>
<dbReference type="PANTHER" id="PTHR33525">
    <property type="match status" value="1"/>
</dbReference>
<name>A0A3B1AQT2_9ZZZZ</name>
<keyword evidence="1" id="KW-0812">Transmembrane</keyword>
<dbReference type="PANTHER" id="PTHR33525:SF3">
    <property type="entry name" value="RIBONUCLEASE Y"/>
    <property type="match status" value="1"/>
</dbReference>
<dbReference type="SUPFAM" id="SSF55826">
    <property type="entry name" value="YbaK/ProRS associated domain"/>
    <property type="match status" value="1"/>
</dbReference>
<reference evidence="3" key="1">
    <citation type="submission" date="2018-06" db="EMBL/GenBank/DDBJ databases">
        <authorList>
            <person name="Zhirakovskaya E."/>
        </authorList>
    </citation>
    <scope>NUCLEOTIDE SEQUENCE</scope>
</reference>
<dbReference type="SUPFAM" id="SSF109604">
    <property type="entry name" value="HD-domain/PDEase-like"/>
    <property type="match status" value="1"/>
</dbReference>
<gene>
    <name evidence="3" type="ORF">MNBD_GAMMA21-993</name>
</gene>
<feature type="domain" description="HDOD" evidence="2">
    <location>
        <begin position="182"/>
        <end position="382"/>
    </location>
</feature>
<dbReference type="Gene3D" id="1.10.3210.10">
    <property type="entry name" value="Hypothetical protein af1432"/>
    <property type="match status" value="1"/>
</dbReference>
<dbReference type="InterPro" id="IPR036754">
    <property type="entry name" value="YbaK/aa-tRNA-synt-asso_dom_sf"/>
</dbReference>
<organism evidence="3">
    <name type="scientific">hydrothermal vent metagenome</name>
    <dbReference type="NCBI Taxonomy" id="652676"/>
    <lineage>
        <taxon>unclassified sequences</taxon>
        <taxon>metagenomes</taxon>
        <taxon>ecological metagenomes</taxon>
    </lineage>
</organism>
<dbReference type="InterPro" id="IPR052340">
    <property type="entry name" value="RNase_Y/CdgJ"/>
</dbReference>
<dbReference type="EMBL" id="UOFR01000038">
    <property type="protein sequence ID" value="VAW96344.1"/>
    <property type="molecule type" value="Genomic_DNA"/>
</dbReference>
<keyword evidence="1" id="KW-1133">Transmembrane helix</keyword>
<dbReference type="Gene3D" id="3.90.960.10">
    <property type="entry name" value="YbaK/aminoacyl-tRNA synthetase-associated domain"/>
    <property type="match status" value="1"/>
</dbReference>
<dbReference type="GO" id="GO:0002161">
    <property type="term" value="F:aminoacyl-tRNA deacylase activity"/>
    <property type="evidence" value="ECO:0007669"/>
    <property type="project" value="InterPro"/>
</dbReference>
<sequence length="453" mass="50874">MSFDDLILLLLENKNIEFSTVHAPDAISLHENWLEQTVPLDCVCHVSLLQDDSHLVIALYPASHDFNLHNLNTILHRQLRPGDTQALVNKLKTTLTSAKPEFDSQNGIQIIIDEHLTNSDFVYFAAPSSCTLLKVVSEDIQMLSKDALIGSNFSSLKDSQKKKSDSKSELTIKQRIEKIDRLPALPDMPSRILSIRNNPDSTVDDLVEIVEADMSLSSQIIRYSNSAIFNNREAVTSLKDAIFRVLGYETVLHLSLGYAMGRVFKLPAEGPLGEEQFWKHSTYSAALTQQLASAMPRAIRPKPGIAYLTGLLHDVGFLALYLFFKNEHAWLNKMINANPEHSITEMEKRLLGTNHTEIGTWLMQAWNMPEELIVTVKEHHNLQYDGPHAEYALLLNLSERLLKMHGMSDADTDEIPEELLTKLGLNEEDAIIITDEVLQGSDILSEMAVSVRA</sequence>
<dbReference type="PIRSF" id="PIRSF036888">
    <property type="entry name" value="HDGYPm_UCP036888"/>
    <property type="match status" value="1"/>
</dbReference>
<feature type="transmembrane region" description="Helical" evidence="1">
    <location>
        <begin position="305"/>
        <end position="324"/>
    </location>
</feature>
<dbReference type="InterPro" id="IPR013976">
    <property type="entry name" value="HDOD"/>
</dbReference>
<dbReference type="Pfam" id="PF08668">
    <property type="entry name" value="HDOD"/>
    <property type="match status" value="1"/>
</dbReference>